<evidence type="ECO:0000313" key="3">
    <source>
        <dbReference type="Proteomes" id="UP000265520"/>
    </source>
</evidence>
<dbReference type="EMBL" id="LXQA010107918">
    <property type="protein sequence ID" value="MCI17979.1"/>
    <property type="molecule type" value="Genomic_DNA"/>
</dbReference>
<keyword evidence="3" id="KW-1185">Reference proteome</keyword>
<name>A0A392Q2B1_9FABA</name>
<organism evidence="2 3">
    <name type="scientific">Trifolium medium</name>
    <dbReference type="NCBI Taxonomy" id="97028"/>
    <lineage>
        <taxon>Eukaryota</taxon>
        <taxon>Viridiplantae</taxon>
        <taxon>Streptophyta</taxon>
        <taxon>Embryophyta</taxon>
        <taxon>Tracheophyta</taxon>
        <taxon>Spermatophyta</taxon>
        <taxon>Magnoliopsida</taxon>
        <taxon>eudicotyledons</taxon>
        <taxon>Gunneridae</taxon>
        <taxon>Pentapetalae</taxon>
        <taxon>rosids</taxon>
        <taxon>fabids</taxon>
        <taxon>Fabales</taxon>
        <taxon>Fabaceae</taxon>
        <taxon>Papilionoideae</taxon>
        <taxon>50 kb inversion clade</taxon>
        <taxon>NPAAA clade</taxon>
        <taxon>Hologalegina</taxon>
        <taxon>IRL clade</taxon>
        <taxon>Trifolieae</taxon>
        <taxon>Trifolium</taxon>
    </lineage>
</organism>
<dbReference type="AlphaFoldDB" id="A0A392Q2B1"/>
<dbReference type="Proteomes" id="UP000265520">
    <property type="component" value="Unassembled WGS sequence"/>
</dbReference>
<protein>
    <submittedName>
        <fullName evidence="2">Envelope-like protein</fullName>
    </submittedName>
</protein>
<feature type="compositionally biased region" description="Basic and acidic residues" evidence="1">
    <location>
        <begin position="122"/>
        <end position="136"/>
    </location>
</feature>
<feature type="non-terminal residue" evidence="2">
    <location>
        <position position="1"/>
    </location>
</feature>
<sequence>IGTTNWVPINHGSGITPMLAKIIYLIGTKRNLNFGEYVFTKIMKHAESYAVKLPIAFPCLISSIILSQHPDILHPGEKPSQKPAELTIDDRLFAGSHVLDIVIPKEIGESSAPLTKGNIKSSGRDHQNNNHGKDAHGQFNQTHGRRRRRD</sequence>
<proteinExistence type="predicted"/>
<comment type="caution">
    <text evidence="2">The sequence shown here is derived from an EMBL/GenBank/DDBJ whole genome shotgun (WGS) entry which is preliminary data.</text>
</comment>
<feature type="region of interest" description="Disordered" evidence="1">
    <location>
        <begin position="111"/>
        <end position="150"/>
    </location>
</feature>
<reference evidence="2 3" key="1">
    <citation type="journal article" date="2018" name="Front. Plant Sci.">
        <title>Red Clover (Trifolium pratense) and Zigzag Clover (T. medium) - A Picture of Genomic Similarities and Differences.</title>
        <authorList>
            <person name="Dluhosova J."/>
            <person name="Istvanek J."/>
            <person name="Nedelnik J."/>
            <person name="Repkova J."/>
        </authorList>
    </citation>
    <scope>NUCLEOTIDE SEQUENCE [LARGE SCALE GENOMIC DNA]</scope>
    <source>
        <strain evidence="3">cv. 10/8</strain>
        <tissue evidence="2">Leaf</tissue>
    </source>
</reference>
<accession>A0A392Q2B1</accession>
<evidence type="ECO:0000256" key="1">
    <source>
        <dbReference type="SAM" id="MobiDB-lite"/>
    </source>
</evidence>
<evidence type="ECO:0000313" key="2">
    <source>
        <dbReference type="EMBL" id="MCI17979.1"/>
    </source>
</evidence>